<evidence type="ECO:0000313" key="3">
    <source>
        <dbReference type="EMBL" id="OAB76517.1"/>
    </source>
</evidence>
<dbReference type="EMBL" id="LSFN01000005">
    <property type="protein sequence ID" value="OAB76517.1"/>
    <property type="molecule type" value="Genomic_DNA"/>
</dbReference>
<comment type="similarity">
    <text evidence="1">Belongs to the pseudomonas-type ThrB family.</text>
</comment>
<dbReference type="InterPro" id="IPR011009">
    <property type="entry name" value="Kinase-like_dom_sf"/>
</dbReference>
<sequence>MLDMPVTHAIISSDALISVVEDEYEIGTVSDCHLLGSGLNDTYTVKSSIGTYILRIYKTHWRTLDDITFEVELLKHLQNNNIPVSYPITNINGNYWFGINAPEGERYAVLYSFAEGKYLDTEESAILYGRESAKMHISMDDFKPTRERFMIDLYHLLDQPLASINKALAHRPNDISYLKSLSDLLRNRIESISNDLEWGICHGDLHGGNVHFCDNGTLTHFDFDCGGYGWRAYDISVFQWAKVRGKPKEQFENNLWDKYLESYLEFKQLGEGDLQAIPLFIAIREIWLMGLHTGSSHIWGNGWQNDHYFDTNLQFLRDWCEVHSIM</sequence>
<evidence type="ECO:0000259" key="2">
    <source>
        <dbReference type="Pfam" id="PF01636"/>
    </source>
</evidence>
<dbReference type="KEGG" id="pcx:LPB68_21075"/>
<dbReference type="Gene3D" id="3.90.1200.10">
    <property type="match status" value="1"/>
</dbReference>
<proteinExistence type="inferred from homology"/>
<dbReference type="STRING" id="1763538.LPB68_21075"/>
<dbReference type="GO" id="GO:0009088">
    <property type="term" value="P:threonine biosynthetic process"/>
    <property type="evidence" value="ECO:0007669"/>
    <property type="project" value="TreeGrafter"/>
</dbReference>
<dbReference type="Gene3D" id="3.30.200.20">
    <property type="entry name" value="Phosphorylase Kinase, domain 1"/>
    <property type="match status" value="1"/>
</dbReference>
<dbReference type="InterPro" id="IPR050249">
    <property type="entry name" value="Pseudomonas-type_ThrB"/>
</dbReference>
<dbReference type="Proteomes" id="UP000077134">
    <property type="component" value="Unassembled WGS sequence"/>
</dbReference>
<dbReference type="SUPFAM" id="SSF56112">
    <property type="entry name" value="Protein kinase-like (PK-like)"/>
    <property type="match status" value="1"/>
</dbReference>
<keyword evidence="4" id="KW-1185">Reference proteome</keyword>
<dbReference type="PANTHER" id="PTHR21064:SF6">
    <property type="entry name" value="AMINOGLYCOSIDE PHOSPHOTRANSFERASE DOMAIN-CONTAINING PROTEIN"/>
    <property type="match status" value="1"/>
</dbReference>
<dbReference type="OrthoDB" id="9800774at2"/>
<comment type="caution">
    <text evidence="3">The sequence shown here is derived from an EMBL/GenBank/DDBJ whole genome shotgun (WGS) entry which is preliminary data.</text>
</comment>
<reference evidence="3 4" key="1">
    <citation type="submission" date="2016-02" db="EMBL/GenBank/DDBJ databases">
        <title>Paenibacillus sp. LPB0068, isolated from Crassostrea gigas.</title>
        <authorList>
            <person name="Shin S.-K."/>
            <person name="Yi H."/>
        </authorList>
    </citation>
    <scope>NUCLEOTIDE SEQUENCE [LARGE SCALE GENOMIC DNA]</scope>
    <source>
        <strain evidence="3 4">LPB0068</strain>
    </source>
</reference>
<feature type="domain" description="Aminoglycoside phosphotransferase" evidence="2">
    <location>
        <begin position="39"/>
        <end position="262"/>
    </location>
</feature>
<dbReference type="GO" id="GO:0004413">
    <property type="term" value="F:homoserine kinase activity"/>
    <property type="evidence" value="ECO:0007669"/>
    <property type="project" value="TreeGrafter"/>
</dbReference>
<dbReference type="RefSeq" id="WP_068655294.1">
    <property type="nucleotide sequence ID" value="NZ_CP017770.1"/>
</dbReference>
<dbReference type="PANTHER" id="PTHR21064">
    <property type="entry name" value="AMINOGLYCOSIDE PHOSPHOTRANSFERASE DOMAIN-CONTAINING PROTEIN-RELATED"/>
    <property type="match status" value="1"/>
</dbReference>
<name>A0A167FFW6_9BACL</name>
<organism evidence="3 4">
    <name type="scientific">Paenibacillus crassostreae</name>
    <dbReference type="NCBI Taxonomy" id="1763538"/>
    <lineage>
        <taxon>Bacteria</taxon>
        <taxon>Bacillati</taxon>
        <taxon>Bacillota</taxon>
        <taxon>Bacilli</taxon>
        <taxon>Bacillales</taxon>
        <taxon>Paenibacillaceae</taxon>
        <taxon>Paenibacillus</taxon>
    </lineage>
</organism>
<dbReference type="Pfam" id="PF01636">
    <property type="entry name" value="APH"/>
    <property type="match status" value="1"/>
</dbReference>
<gene>
    <name evidence="3" type="ORF">PNBC_03665</name>
</gene>
<accession>A0A167FFW6</accession>
<protein>
    <recommendedName>
        <fullName evidence="2">Aminoglycoside phosphotransferase domain-containing protein</fullName>
    </recommendedName>
</protein>
<dbReference type="InterPro" id="IPR002575">
    <property type="entry name" value="Aminoglycoside_PTrfase"/>
</dbReference>
<evidence type="ECO:0000313" key="4">
    <source>
        <dbReference type="Proteomes" id="UP000077134"/>
    </source>
</evidence>
<evidence type="ECO:0000256" key="1">
    <source>
        <dbReference type="ARBA" id="ARBA00038240"/>
    </source>
</evidence>
<dbReference type="AlphaFoldDB" id="A0A167FFW6"/>